<keyword evidence="3" id="KW-0963">Cytoplasm</keyword>
<evidence type="ECO:0000256" key="5">
    <source>
        <dbReference type="ARBA" id="ARBA00022737"/>
    </source>
</evidence>
<keyword evidence="5" id="KW-0677">Repeat</keyword>
<dbReference type="InterPro" id="IPR036859">
    <property type="entry name" value="CAP-Gly_dom_sf"/>
</dbReference>
<dbReference type="GO" id="GO:0005737">
    <property type="term" value="C:cytoplasm"/>
    <property type="evidence" value="ECO:0007669"/>
    <property type="project" value="UniProtKB-SubCell"/>
</dbReference>
<dbReference type="EMBL" id="LR862135">
    <property type="protein sequence ID" value="CAD1842168.1"/>
    <property type="molecule type" value="Genomic_DNA"/>
</dbReference>
<dbReference type="Pfam" id="PF01302">
    <property type="entry name" value="CAP_GLY"/>
    <property type="match status" value="1"/>
</dbReference>
<organism evidence="10">
    <name type="scientific">Ananas comosus var. bracteatus</name>
    <name type="common">red pineapple</name>
    <dbReference type="NCBI Taxonomy" id="296719"/>
    <lineage>
        <taxon>Eukaryota</taxon>
        <taxon>Viridiplantae</taxon>
        <taxon>Streptophyta</taxon>
        <taxon>Embryophyta</taxon>
        <taxon>Tracheophyta</taxon>
        <taxon>Spermatophyta</taxon>
        <taxon>Magnoliopsida</taxon>
        <taxon>Liliopsida</taxon>
        <taxon>Poales</taxon>
        <taxon>Bromeliaceae</taxon>
        <taxon>Bromelioideae</taxon>
        <taxon>Ananas</taxon>
    </lineage>
</organism>
<evidence type="ECO:0000256" key="6">
    <source>
        <dbReference type="ARBA" id="ARBA00023186"/>
    </source>
</evidence>
<gene>
    <name evidence="10" type="ORF">CB5_LOCUS25379</name>
</gene>
<dbReference type="AlphaFoldDB" id="A0A6V7QGM3"/>
<dbReference type="SMART" id="SM01052">
    <property type="entry name" value="CAP_GLY"/>
    <property type="match status" value="1"/>
</dbReference>
<proteinExistence type="inferred from homology"/>
<dbReference type="PROSITE" id="PS00845">
    <property type="entry name" value="CAP_GLY_1"/>
    <property type="match status" value="1"/>
</dbReference>
<dbReference type="Gene3D" id="2.30.30.190">
    <property type="entry name" value="CAP Gly-rich-like domain"/>
    <property type="match status" value="1"/>
</dbReference>
<reference evidence="10" key="1">
    <citation type="submission" date="2020-07" db="EMBL/GenBank/DDBJ databases">
        <authorList>
            <person name="Lin J."/>
        </authorList>
    </citation>
    <scope>NUCLEOTIDE SEQUENCE</scope>
</reference>
<evidence type="ECO:0000259" key="9">
    <source>
        <dbReference type="PROSITE" id="PS50245"/>
    </source>
</evidence>
<evidence type="ECO:0000256" key="7">
    <source>
        <dbReference type="ARBA" id="ARBA00026055"/>
    </source>
</evidence>
<name>A0A6V7QGM3_ANACO</name>
<comment type="subcellular location">
    <subcellularLocation>
        <location evidence="1">Cytoplasm</location>
    </subcellularLocation>
</comment>
<dbReference type="PANTHER" id="PTHR18916">
    <property type="entry name" value="DYNACTIN 1-RELATED MICROTUBULE-BINDING"/>
    <property type="match status" value="1"/>
</dbReference>
<evidence type="ECO:0000256" key="2">
    <source>
        <dbReference type="ARBA" id="ARBA00006286"/>
    </source>
</evidence>
<evidence type="ECO:0000256" key="3">
    <source>
        <dbReference type="ARBA" id="ARBA00022490"/>
    </source>
</evidence>
<evidence type="ECO:0000256" key="4">
    <source>
        <dbReference type="ARBA" id="ARBA00022614"/>
    </source>
</evidence>
<evidence type="ECO:0000313" key="10">
    <source>
        <dbReference type="EMBL" id="CAD1842168.1"/>
    </source>
</evidence>
<feature type="compositionally biased region" description="Low complexity" evidence="8">
    <location>
        <begin position="132"/>
        <end position="144"/>
    </location>
</feature>
<feature type="region of interest" description="Disordered" evidence="8">
    <location>
        <begin position="114"/>
        <end position="161"/>
    </location>
</feature>
<evidence type="ECO:0000256" key="8">
    <source>
        <dbReference type="SAM" id="MobiDB-lite"/>
    </source>
</evidence>
<accession>A0A6V7QGM3</accession>
<dbReference type="InterPro" id="IPR000938">
    <property type="entry name" value="CAP-Gly_domain"/>
</dbReference>
<comment type="subunit">
    <text evidence="7">Supercomplex made of cofactors A to E. Cofactors A and D function by capturing and stabilizing tubulin in a quasi-native conformation. Cofactor E binds to the cofactor D-tubulin complex; interaction with cofactor C then causes the release of tubulin polypeptides that are committed to the native state.</text>
</comment>
<keyword evidence="4" id="KW-0433">Leucine-rich repeat</keyword>
<evidence type="ECO:0000256" key="1">
    <source>
        <dbReference type="ARBA" id="ARBA00004496"/>
    </source>
</evidence>
<dbReference type="FunFam" id="2.30.30.190:FF:000016">
    <property type="entry name" value="Tubulin-folding cofactor E"/>
    <property type="match status" value="1"/>
</dbReference>
<dbReference type="SUPFAM" id="SSF74924">
    <property type="entry name" value="Cap-Gly domain"/>
    <property type="match status" value="1"/>
</dbReference>
<feature type="domain" description="CAP-Gly" evidence="9">
    <location>
        <begin position="82"/>
        <end position="120"/>
    </location>
</feature>
<dbReference type="PROSITE" id="PS50245">
    <property type="entry name" value="CAP_GLY_2"/>
    <property type="match status" value="1"/>
</dbReference>
<feature type="compositionally biased region" description="Pro residues" evidence="8">
    <location>
        <begin position="119"/>
        <end position="131"/>
    </location>
</feature>
<keyword evidence="6" id="KW-0143">Chaperone</keyword>
<feature type="region of interest" description="Disordered" evidence="8">
    <location>
        <begin position="26"/>
        <end position="75"/>
    </location>
</feature>
<protein>
    <recommendedName>
        <fullName evidence="9">CAP-Gly domain-containing protein</fullName>
    </recommendedName>
</protein>
<comment type="similarity">
    <text evidence="2">Belongs to the TBCE family.</text>
</comment>
<dbReference type="PANTHER" id="PTHR18916:SF93">
    <property type="entry name" value="RESTIN HOMOLOG"/>
    <property type="match status" value="1"/>
</dbReference>
<sequence length="161" mass="16840">MCPQYSALVIRYRCRLLLTTDSPRVPKQISPLRAHGGGPSSRPSPHSLPEGAGAGEDAAFRLGQRVHAAGNPRRAGTVRYVGAVAGHAGAWVGVDWDDGEGKHDGSLAGARYFAARASAPPPSSAPRPSAPGSPSSTLSSCATAETTPKRKRVRTLEHDRI</sequence>